<dbReference type="InterPro" id="IPR000888">
    <property type="entry name" value="RmlC-like"/>
</dbReference>
<evidence type="ECO:0000313" key="10">
    <source>
        <dbReference type="Proteomes" id="UP000246569"/>
    </source>
</evidence>
<dbReference type="PANTHER" id="PTHR21047">
    <property type="entry name" value="DTDP-6-DEOXY-D-GLUCOSE-3,5 EPIMERASE"/>
    <property type="match status" value="1"/>
</dbReference>
<evidence type="ECO:0000256" key="7">
    <source>
        <dbReference type="RuleBase" id="RU364069"/>
    </source>
</evidence>
<evidence type="ECO:0000256" key="1">
    <source>
        <dbReference type="ARBA" id="ARBA00001298"/>
    </source>
</evidence>
<dbReference type="PANTHER" id="PTHR21047:SF2">
    <property type="entry name" value="THYMIDINE DIPHOSPHO-4-KETO-RHAMNOSE 3,5-EPIMERASE"/>
    <property type="match status" value="1"/>
</dbReference>
<feature type="compositionally biased region" description="Basic and acidic residues" evidence="8">
    <location>
        <begin position="169"/>
        <end position="182"/>
    </location>
</feature>
<dbReference type="GO" id="GO:0005829">
    <property type="term" value="C:cytosol"/>
    <property type="evidence" value="ECO:0007669"/>
    <property type="project" value="TreeGrafter"/>
</dbReference>
<evidence type="ECO:0000256" key="3">
    <source>
        <dbReference type="ARBA" id="ARBA00012098"/>
    </source>
</evidence>
<dbReference type="CDD" id="cd00438">
    <property type="entry name" value="cupin_RmlC"/>
    <property type="match status" value="1"/>
</dbReference>
<evidence type="ECO:0000256" key="4">
    <source>
        <dbReference type="ARBA" id="ARBA00019595"/>
    </source>
</evidence>
<comment type="similarity">
    <text evidence="7">Belongs to the dTDP-4-dehydrorhamnose 3,5-epimerase family.</text>
</comment>
<dbReference type="GO" id="GO:0019305">
    <property type="term" value="P:dTDP-rhamnose biosynthetic process"/>
    <property type="evidence" value="ECO:0007669"/>
    <property type="project" value="UniProtKB-UniRule"/>
</dbReference>
<reference evidence="9 10" key="1">
    <citation type="submission" date="2018-05" db="EMBL/GenBank/DDBJ databases">
        <title>Genomic Encyclopedia of Type Strains, Phase IV (KMG-IV): sequencing the most valuable type-strain genomes for metagenomic binning, comparative biology and taxonomic classification.</title>
        <authorList>
            <person name="Goeker M."/>
        </authorList>
    </citation>
    <scope>NUCLEOTIDE SEQUENCE [LARGE SCALE GENOMIC DNA]</scope>
    <source>
        <strain evidence="9 10">DSM 23606</strain>
    </source>
</reference>
<dbReference type="Proteomes" id="UP000246569">
    <property type="component" value="Unassembled WGS sequence"/>
</dbReference>
<comment type="catalytic activity">
    <reaction evidence="1 7">
        <text>dTDP-4-dehydro-6-deoxy-alpha-D-glucose = dTDP-4-dehydro-beta-L-rhamnose</text>
        <dbReference type="Rhea" id="RHEA:16969"/>
        <dbReference type="ChEBI" id="CHEBI:57649"/>
        <dbReference type="ChEBI" id="CHEBI:62830"/>
        <dbReference type="EC" id="5.1.3.13"/>
    </reaction>
</comment>
<comment type="function">
    <text evidence="2 7">Catalyzes the epimerization of the C3' and C5'positions of dTDP-6-deoxy-D-xylo-4-hexulose, forming dTDP-6-deoxy-L-lyxo-4-hexulose.</text>
</comment>
<dbReference type="NCBIfam" id="TIGR01221">
    <property type="entry name" value="rmlC"/>
    <property type="match status" value="1"/>
</dbReference>
<dbReference type="EMBL" id="QGTJ01000024">
    <property type="protein sequence ID" value="PWV57733.1"/>
    <property type="molecule type" value="Genomic_DNA"/>
</dbReference>
<feature type="active site" description="Proton donor" evidence="5">
    <location>
        <position position="130"/>
    </location>
</feature>
<protein>
    <recommendedName>
        <fullName evidence="4 7">dTDP-4-dehydrorhamnose 3,5-epimerase</fullName>
        <ecNumber evidence="3 7">5.1.3.13</ecNumber>
    </recommendedName>
    <alternativeName>
        <fullName evidence="7">Thymidine diphospho-4-keto-rhamnose 3,5-epimerase</fullName>
    </alternativeName>
</protein>
<keyword evidence="10" id="KW-1185">Reference proteome</keyword>
<keyword evidence="7" id="KW-0413">Isomerase</keyword>
<dbReference type="AlphaFoldDB" id="A0A317MNU0"/>
<proteinExistence type="inferred from homology"/>
<evidence type="ECO:0000256" key="5">
    <source>
        <dbReference type="PIRSR" id="PIRSR600888-1"/>
    </source>
</evidence>
<feature type="site" description="Participates in a stacking interaction with the thymidine ring of dTDP-4-oxo-6-deoxyglucose" evidence="6">
    <location>
        <position position="136"/>
    </location>
</feature>
<feature type="region of interest" description="Disordered" evidence="8">
    <location>
        <begin position="169"/>
        <end position="188"/>
    </location>
</feature>
<feature type="active site" description="Proton acceptor" evidence="5">
    <location>
        <position position="61"/>
    </location>
</feature>
<dbReference type="SUPFAM" id="SSF51182">
    <property type="entry name" value="RmlC-like cupins"/>
    <property type="match status" value="1"/>
</dbReference>
<dbReference type="GO" id="GO:0000271">
    <property type="term" value="P:polysaccharide biosynthetic process"/>
    <property type="evidence" value="ECO:0007669"/>
    <property type="project" value="TreeGrafter"/>
</dbReference>
<evidence type="ECO:0000256" key="8">
    <source>
        <dbReference type="SAM" id="MobiDB-lite"/>
    </source>
</evidence>
<comment type="caution">
    <text evidence="9">The sequence shown here is derived from an EMBL/GenBank/DDBJ whole genome shotgun (WGS) entry which is preliminary data.</text>
</comment>
<name>A0A317MNU0_9GAMM</name>
<dbReference type="InterPro" id="IPR014710">
    <property type="entry name" value="RmlC-like_jellyroll"/>
</dbReference>
<gene>
    <name evidence="9" type="ORF">C7443_1243</name>
</gene>
<dbReference type="Pfam" id="PF00908">
    <property type="entry name" value="dTDP_sugar_isom"/>
    <property type="match status" value="1"/>
</dbReference>
<comment type="subunit">
    <text evidence="7">Homodimer.</text>
</comment>
<dbReference type="Gene3D" id="2.60.120.10">
    <property type="entry name" value="Jelly Rolls"/>
    <property type="match status" value="1"/>
</dbReference>
<dbReference type="OrthoDB" id="9800680at2"/>
<sequence length="188" mass="21180">MKIIETALPGVLILEPQVFGDARGFFVETFRERWLREAGVEAHFVQDNQSRSRQGVLRGLHYQTVNPQGKLVRAARGSVFDVAVDVRSGSPHFGQWVGVTLDDVSHRQLWIPPGFAHGFCVLSDEADFAYKCTSYYDPASDSGILWNDPAIGIDWPALDEAWLLSDKDQRQPRLNEQPREKLTVYPGP</sequence>
<dbReference type="InterPro" id="IPR011051">
    <property type="entry name" value="RmlC_Cupin_sf"/>
</dbReference>
<dbReference type="RefSeq" id="WP_110020735.1">
    <property type="nucleotide sequence ID" value="NZ_QGTJ01000024.1"/>
</dbReference>
<evidence type="ECO:0000256" key="6">
    <source>
        <dbReference type="PIRSR" id="PIRSR600888-3"/>
    </source>
</evidence>
<dbReference type="EC" id="5.1.3.13" evidence="3 7"/>
<dbReference type="UniPathway" id="UPA00124"/>
<evidence type="ECO:0000256" key="2">
    <source>
        <dbReference type="ARBA" id="ARBA00001997"/>
    </source>
</evidence>
<dbReference type="GO" id="GO:0008830">
    <property type="term" value="F:dTDP-4-dehydrorhamnose 3,5-epimerase activity"/>
    <property type="evidence" value="ECO:0007669"/>
    <property type="project" value="UniProtKB-UniRule"/>
</dbReference>
<accession>A0A317MNU0</accession>
<comment type="pathway">
    <text evidence="7">Carbohydrate biosynthesis; dTDP-L-rhamnose biosynthesis.</text>
</comment>
<evidence type="ECO:0000313" key="9">
    <source>
        <dbReference type="EMBL" id="PWV57733.1"/>
    </source>
</evidence>
<organism evidence="9 10">
    <name type="scientific">Plasticicumulans acidivorans</name>
    <dbReference type="NCBI Taxonomy" id="886464"/>
    <lineage>
        <taxon>Bacteria</taxon>
        <taxon>Pseudomonadati</taxon>
        <taxon>Pseudomonadota</taxon>
        <taxon>Gammaproteobacteria</taxon>
        <taxon>Candidatus Competibacteraceae</taxon>
        <taxon>Plasticicumulans</taxon>
    </lineage>
</organism>